<evidence type="ECO:0000256" key="4">
    <source>
        <dbReference type="ARBA" id="ARBA00013035"/>
    </source>
</evidence>
<dbReference type="Gene3D" id="2.40.10.120">
    <property type="match status" value="1"/>
</dbReference>
<name>A0A255Z623_9PROT</name>
<sequence>MDDRIVIRLSVACRQVPVRLQPSKARPDRTGHVRQRKRMENRMSLANARALRRHLAMALLAGTALLAPAAIETAHAAPAEVLANGGVADLVERVSPAVVTITAAQTTPTRSAARGNIPPELEEFLRRFGMPGLPGQGGRSDGRGAPVARALGSGFVFDTAGYVVTNRHVIADADQVTVAFSDGTEREAEIVGEDERTDLAVLKVKTDKPLPALKFADSDKVRVGDVAVAVGNPFGLGGTVTAGIVSARSRDIGSGPYDDYIQLDASINSGNSGGPTFNMAGDVIGINTAIFSPNGGSVGIGFAIPSNLAKPVVDALKRDGKVERGWLGVNLQGVTKELADGLGLSKEGGALIAAVEPKSPAEKAGLKPGDVVLSAGGKPIKDTRDLARQVGMVKPGTKLDLALWRDGKERTLAVTVEQAPGQPQQRLAKAEAQKQDGEEVAGLKLSSLNSQWRQRLRLPDDAAGVVVLEVSEGVEGLRPGDVITSVNNNPVAQPSEVATQVKAASKSGRKNALIQVRRGETTAFLTIPVEMG</sequence>
<evidence type="ECO:0000256" key="11">
    <source>
        <dbReference type="ARBA" id="ARBA00022825"/>
    </source>
</evidence>
<feature type="binding site" evidence="15">
    <location>
        <position position="198"/>
    </location>
    <ligand>
        <name>substrate</name>
    </ligand>
</feature>
<dbReference type="PANTHER" id="PTHR22939">
    <property type="entry name" value="SERINE PROTEASE FAMILY S1C HTRA-RELATED"/>
    <property type="match status" value="1"/>
</dbReference>
<dbReference type="Pfam" id="PF13365">
    <property type="entry name" value="Trypsin_2"/>
    <property type="match status" value="1"/>
</dbReference>
<keyword evidence="8" id="KW-0677">Repeat</keyword>
<comment type="caution">
    <text evidence="17">The sequence shown here is derived from an EMBL/GenBank/DDBJ whole genome shotgun (WGS) entry which is preliminary data.</text>
</comment>
<dbReference type="SMART" id="SM00228">
    <property type="entry name" value="PDZ"/>
    <property type="match status" value="2"/>
</dbReference>
<evidence type="ECO:0000256" key="9">
    <source>
        <dbReference type="ARBA" id="ARBA00022764"/>
    </source>
</evidence>
<reference evidence="17 18" key="1">
    <citation type="submission" date="2017-07" db="EMBL/GenBank/DDBJ databases">
        <title>Niveispirillum cyanobacteriorum sp. nov., isolated from cyanobacterial aggregates in a eutrophic lake.</title>
        <authorList>
            <person name="Cai H."/>
        </authorList>
    </citation>
    <scope>NUCLEOTIDE SEQUENCE [LARGE SCALE GENOMIC DNA]</scope>
    <source>
        <strain evidence="18">TH1-14</strain>
    </source>
</reference>
<evidence type="ECO:0000259" key="16">
    <source>
        <dbReference type="PROSITE" id="PS50106"/>
    </source>
</evidence>
<evidence type="ECO:0000256" key="7">
    <source>
        <dbReference type="ARBA" id="ARBA00022729"/>
    </source>
</evidence>
<feature type="active site" description="Charge relay system" evidence="14">
    <location>
        <position position="198"/>
    </location>
</feature>
<dbReference type="InterPro" id="IPR009003">
    <property type="entry name" value="Peptidase_S1_PA"/>
</dbReference>
<gene>
    <name evidence="17" type="ORF">CHU95_03080</name>
</gene>
<dbReference type="EC" id="3.4.21.107" evidence="4"/>
<keyword evidence="7" id="KW-0732">Signal</keyword>
<dbReference type="Pfam" id="PF13180">
    <property type="entry name" value="PDZ_2"/>
    <property type="match status" value="1"/>
</dbReference>
<dbReference type="GO" id="GO:0004252">
    <property type="term" value="F:serine-type endopeptidase activity"/>
    <property type="evidence" value="ECO:0007669"/>
    <property type="project" value="InterPro"/>
</dbReference>
<evidence type="ECO:0000313" key="17">
    <source>
        <dbReference type="EMBL" id="OYQ36983.1"/>
    </source>
</evidence>
<evidence type="ECO:0000313" key="18">
    <source>
        <dbReference type="Proteomes" id="UP000216998"/>
    </source>
</evidence>
<evidence type="ECO:0000256" key="5">
    <source>
        <dbReference type="ARBA" id="ARBA00013958"/>
    </source>
</evidence>
<accession>A0A255Z623</accession>
<dbReference type="SUPFAM" id="SSF50156">
    <property type="entry name" value="PDZ domain-like"/>
    <property type="match status" value="2"/>
</dbReference>
<keyword evidence="11" id="KW-0720">Serine protease</keyword>
<evidence type="ECO:0000256" key="15">
    <source>
        <dbReference type="PIRSR" id="PIRSR611782-2"/>
    </source>
</evidence>
<evidence type="ECO:0000256" key="3">
    <source>
        <dbReference type="ARBA" id="ARBA00010541"/>
    </source>
</evidence>
<dbReference type="InterPro" id="IPR036034">
    <property type="entry name" value="PDZ_sf"/>
</dbReference>
<feature type="binding site" evidence="15">
    <location>
        <position position="168"/>
    </location>
    <ligand>
        <name>substrate</name>
    </ligand>
</feature>
<evidence type="ECO:0000256" key="14">
    <source>
        <dbReference type="PIRSR" id="PIRSR611782-1"/>
    </source>
</evidence>
<keyword evidence="10" id="KW-0378">Hydrolase</keyword>
<evidence type="ECO:0000256" key="12">
    <source>
        <dbReference type="ARBA" id="ARBA00023016"/>
    </source>
</evidence>
<dbReference type="InterPro" id="IPR001940">
    <property type="entry name" value="Peptidase_S1C"/>
</dbReference>
<comment type="subcellular location">
    <subcellularLocation>
        <location evidence="2">Periplasm</location>
    </subcellularLocation>
</comment>
<feature type="binding site" evidence="15">
    <location>
        <begin position="270"/>
        <end position="272"/>
    </location>
    <ligand>
        <name>substrate</name>
    </ligand>
</feature>
<evidence type="ECO:0000256" key="6">
    <source>
        <dbReference type="ARBA" id="ARBA00022670"/>
    </source>
</evidence>
<dbReference type="Gene3D" id="2.30.42.60">
    <property type="match status" value="1"/>
</dbReference>
<dbReference type="Gene3D" id="2.30.42.10">
    <property type="match status" value="1"/>
</dbReference>
<dbReference type="InterPro" id="IPR011782">
    <property type="entry name" value="Pept_S1C_Do"/>
</dbReference>
<dbReference type="AlphaFoldDB" id="A0A255Z623"/>
<dbReference type="NCBIfam" id="TIGR02037">
    <property type="entry name" value="degP_htrA_DO"/>
    <property type="match status" value="1"/>
</dbReference>
<protein>
    <recommendedName>
        <fullName evidence="5">Probable periplasmic serine endoprotease DegP-like</fullName>
        <ecNumber evidence="4">3.4.21.107</ecNumber>
    </recommendedName>
    <alternativeName>
        <fullName evidence="13">Protease Do</fullName>
    </alternativeName>
</protein>
<feature type="active site" description="Charge relay system" evidence="14">
    <location>
        <position position="272"/>
    </location>
</feature>
<dbReference type="Proteomes" id="UP000216998">
    <property type="component" value="Unassembled WGS sequence"/>
</dbReference>
<dbReference type="FunFam" id="2.40.10.120:FF:000007">
    <property type="entry name" value="Periplasmic serine endoprotease DegP-like"/>
    <property type="match status" value="1"/>
</dbReference>
<keyword evidence="6" id="KW-0645">Protease</keyword>
<evidence type="ECO:0000256" key="1">
    <source>
        <dbReference type="ARBA" id="ARBA00001772"/>
    </source>
</evidence>
<keyword evidence="12" id="KW-0346">Stress response</keyword>
<dbReference type="SUPFAM" id="SSF50494">
    <property type="entry name" value="Trypsin-like serine proteases"/>
    <property type="match status" value="1"/>
</dbReference>
<dbReference type="PRINTS" id="PR00834">
    <property type="entry name" value="PROTEASES2C"/>
</dbReference>
<keyword evidence="9" id="KW-0574">Periplasm</keyword>
<feature type="domain" description="PDZ" evidence="16">
    <location>
        <begin position="328"/>
        <end position="382"/>
    </location>
</feature>
<dbReference type="EMBL" id="NOXU01000019">
    <property type="protein sequence ID" value="OYQ36983.1"/>
    <property type="molecule type" value="Genomic_DNA"/>
</dbReference>
<dbReference type="PANTHER" id="PTHR22939:SF130">
    <property type="entry name" value="PERIPLASMIC SERINE ENDOPROTEASE DEGP-LIKE-RELATED"/>
    <property type="match status" value="1"/>
</dbReference>
<dbReference type="GO" id="GO:0006508">
    <property type="term" value="P:proteolysis"/>
    <property type="evidence" value="ECO:0007669"/>
    <property type="project" value="UniProtKB-KW"/>
</dbReference>
<proteinExistence type="inferred from homology"/>
<evidence type="ECO:0000256" key="8">
    <source>
        <dbReference type="ARBA" id="ARBA00022737"/>
    </source>
</evidence>
<comment type="catalytic activity">
    <reaction evidence="1">
        <text>Acts on substrates that are at least partially unfolded. The cleavage site P1 residue is normally between a pair of hydrophobic residues, such as Val-|-Val.</text>
        <dbReference type="EC" id="3.4.21.107"/>
    </reaction>
</comment>
<keyword evidence="18" id="KW-1185">Reference proteome</keyword>
<evidence type="ECO:0000256" key="10">
    <source>
        <dbReference type="ARBA" id="ARBA00022801"/>
    </source>
</evidence>
<dbReference type="CDD" id="cd10839">
    <property type="entry name" value="cpPDZ1_DegP-like"/>
    <property type="match status" value="1"/>
</dbReference>
<comment type="similarity">
    <text evidence="3">Belongs to the peptidase S1C family.</text>
</comment>
<organism evidence="17 18">
    <name type="scientific">Niveispirillum lacus</name>
    <dbReference type="NCBI Taxonomy" id="1981099"/>
    <lineage>
        <taxon>Bacteria</taxon>
        <taxon>Pseudomonadati</taxon>
        <taxon>Pseudomonadota</taxon>
        <taxon>Alphaproteobacteria</taxon>
        <taxon>Rhodospirillales</taxon>
        <taxon>Azospirillaceae</taxon>
        <taxon>Niveispirillum</taxon>
    </lineage>
</organism>
<evidence type="ECO:0000256" key="13">
    <source>
        <dbReference type="ARBA" id="ARBA00032850"/>
    </source>
</evidence>
<dbReference type="OrthoDB" id="9758917at2"/>
<evidence type="ECO:0000256" key="2">
    <source>
        <dbReference type="ARBA" id="ARBA00004418"/>
    </source>
</evidence>
<dbReference type="PROSITE" id="PS50106">
    <property type="entry name" value="PDZ"/>
    <property type="match status" value="1"/>
</dbReference>
<dbReference type="InterPro" id="IPR001478">
    <property type="entry name" value="PDZ"/>
</dbReference>
<dbReference type="GO" id="GO:0042597">
    <property type="term" value="C:periplasmic space"/>
    <property type="evidence" value="ECO:0007669"/>
    <property type="project" value="UniProtKB-SubCell"/>
</dbReference>
<feature type="active site" description="Charge relay system" evidence="14">
    <location>
        <position position="168"/>
    </location>
</feature>